<reference evidence="2" key="1">
    <citation type="journal article" date="2023" name="G3 (Bethesda)">
        <title>Genome assembly and association tests identify interacting loci associated with vigor, precocity, and sex in interspecific pistachio rootstocks.</title>
        <authorList>
            <person name="Palmer W."/>
            <person name="Jacygrad E."/>
            <person name="Sagayaradj S."/>
            <person name="Cavanaugh K."/>
            <person name="Han R."/>
            <person name="Bertier L."/>
            <person name="Beede B."/>
            <person name="Kafkas S."/>
            <person name="Golino D."/>
            <person name="Preece J."/>
            <person name="Michelmore R."/>
        </authorList>
    </citation>
    <scope>NUCLEOTIDE SEQUENCE [LARGE SCALE GENOMIC DNA]</scope>
</reference>
<evidence type="ECO:0000313" key="2">
    <source>
        <dbReference type="Proteomes" id="UP001164250"/>
    </source>
</evidence>
<comment type="caution">
    <text evidence="1">The sequence shown here is derived from an EMBL/GenBank/DDBJ whole genome shotgun (WGS) entry which is preliminary data.</text>
</comment>
<name>A0ACC1BW08_9ROSI</name>
<evidence type="ECO:0000313" key="1">
    <source>
        <dbReference type="EMBL" id="KAJ0103277.1"/>
    </source>
</evidence>
<gene>
    <name evidence="1" type="ORF">Patl1_05684</name>
</gene>
<organism evidence="1 2">
    <name type="scientific">Pistacia atlantica</name>
    <dbReference type="NCBI Taxonomy" id="434234"/>
    <lineage>
        <taxon>Eukaryota</taxon>
        <taxon>Viridiplantae</taxon>
        <taxon>Streptophyta</taxon>
        <taxon>Embryophyta</taxon>
        <taxon>Tracheophyta</taxon>
        <taxon>Spermatophyta</taxon>
        <taxon>Magnoliopsida</taxon>
        <taxon>eudicotyledons</taxon>
        <taxon>Gunneridae</taxon>
        <taxon>Pentapetalae</taxon>
        <taxon>rosids</taxon>
        <taxon>malvids</taxon>
        <taxon>Sapindales</taxon>
        <taxon>Anacardiaceae</taxon>
        <taxon>Pistacia</taxon>
    </lineage>
</organism>
<keyword evidence="2" id="KW-1185">Reference proteome</keyword>
<dbReference type="Proteomes" id="UP001164250">
    <property type="component" value="Chromosome 3"/>
</dbReference>
<accession>A0ACC1BW08</accession>
<proteinExistence type="predicted"/>
<protein>
    <submittedName>
        <fullName evidence="1">Uncharacterized protein</fullName>
    </submittedName>
</protein>
<dbReference type="EMBL" id="CM047899">
    <property type="protein sequence ID" value="KAJ0103277.1"/>
    <property type="molecule type" value="Genomic_DNA"/>
</dbReference>
<sequence>MVESAQGGVSSRSELGEKILLTVGQWRDCLTGEWSLLECWVLANDERSSRVEWSGVECWSLESALLSSSQCGIVDGVAHVTVWTVEDWNCRTGTLEVTKCGEWRF</sequence>